<reference evidence="4" key="1">
    <citation type="journal article" date="2019" name="Int. J. Syst. Evol. Microbiol.">
        <title>The Global Catalogue of Microorganisms (GCM) 10K type strain sequencing project: providing services to taxonomists for standard genome sequencing and annotation.</title>
        <authorList>
            <consortium name="The Broad Institute Genomics Platform"/>
            <consortium name="The Broad Institute Genome Sequencing Center for Infectious Disease"/>
            <person name="Wu L."/>
            <person name="Ma J."/>
        </authorList>
    </citation>
    <scope>NUCLEOTIDE SEQUENCE [LARGE SCALE GENOMIC DNA]</scope>
    <source>
        <strain evidence="4">JCM 11496</strain>
    </source>
</reference>
<feature type="transmembrane region" description="Helical" evidence="2">
    <location>
        <begin position="46"/>
        <end position="67"/>
    </location>
</feature>
<proteinExistence type="predicted"/>
<evidence type="ECO:0000313" key="4">
    <source>
        <dbReference type="Proteomes" id="UP001597307"/>
    </source>
</evidence>
<evidence type="ECO:0000256" key="2">
    <source>
        <dbReference type="SAM" id="Phobius"/>
    </source>
</evidence>
<sequence length="126" mass="13475">MSSELPSPRDDNEPTVTAHAAAGSPAAPPEQAPARREVTVRRAPRFAPFMGLGVLVGVVIAAIVAYAGPGDPTLTRESIFGFFIMVFAIPGLLLGALLVLVLDRISIRRSKRAVAQRTYDDDQHPE</sequence>
<comment type="caution">
    <text evidence="3">The sequence shown here is derived from an EMBL/GenBank/DDBJ whole genome shotgun (WGS) entry which is preliminary data.</text>
</comment>
<dbReference type="EMBL" id="JBHUGA010000011">
    <property type="protein sequence ID" value="MFD1846146.1"/>
    <property type="molecule type" value="Genomic_DNA"/>
</dbReference>
<evidence type="ECO:0000256" key="1">
    <source>
        <dbReference type="SAM" id="MobiDB-lite"/>
    </source>
</evidence>
<organism evidence="3 4">
    <name type="scientific">Arthrobacter flavus</name>
    <dbReference type="NCBI Taxonomy" id="95172"/>
    <lineage>
        <taxon>Bacteria</taxon>
        <taxon>Bacillati</taxon>
        <taxon>Actinomycetota</taxon>
        <taxon>Actinomycetes</taxon>
        <taxon>Micrococcales</taxon>
        <taxon>Micrococcaceae</taxon>
        <taxon>Arthrobacter</taxon>
    </lineage>
</organism>
<protein>
    <recommendedName>
        <fullName evidence="5">Potassium transporter Trk</fullName>
    </recommendedName>
</protein>
<feature type="region of interest" description="Disordered" evidence="1">
    <location>
        <begin position="1"/>
        <end position="38"/>
    </location>
</feature>
<dbReference type="RefSeq" id="WP_343880088.1">
    <property type="nucleotide sequence ID" value="NZ_BAAAIJ010000047.1"/>
</dbReference>
<accession>A0ABW4Q6B1</accession>
<name>A0ABW4Q6B1_9MICC</name>
<feature type="transmembrane region" description="Helical" evidence="2">
    <location>
        <begin position="79"/>
        <end position="102"/>
    </location>
</feature>
<dbReference type="Proteomes" id="UP001597307">
    <property type="component" value="Unassembled WGS sequence"/>
</dbReference>
<gene>
    <name evidence="3" type="ORF">ACFSFX_05990</name>
</gene>
<keyword evidence="2" id="KW-0472">Membrane</keyword>
<evidence type="ECO:0008006" key="5">
    <source>
        <dbReference type="Google" id="ProtNLM"/>
    </source>
</evidence>
<keyword evidence="2" id="KW-1133">Transmembrane helix</keyword>
<keyword evidence="4" id="KW-1185">Reference proteome</keyword>
<keyword evidence="2" id="KW-0812">Transmembrane</keyword>
<evidence type="ECO:0000313" key="3">
    <source>
        <dbReference type="EMBL" id="MFD1846146.1"/>
    </source>
</evidence>